<organism evidence="1">
    <name type="scientific">bioreactor metagenome</name>
    <dbReference type="NCBI Taxonomy" id="1076179"/>
    <lineage>
        <taxon>unclassified sequences</taxon>
        <taxon>metagenomes</taxon>
        <taxon>ecological metagenomes</taxon>
    </lineage>
</organism>
<proteinExistence type="predicted"/>
<reference evidence="1" key="1">
    <citation type="submission" date="2019-08" db="EMBL/GenBank/DDBJ databases">
        <authorList>
            <person name="Kucharzyk K."/>
            <person name="Murdoch R.W."/>
            <person name="Higgins S."/>
            <person name="Loffler F."/>
        </authorList>
    </citation>
    <scope>NUCLEOTIDE SEQUENCE</scope>
</reference>
<comment type="caution">
    <text evidence="1">The sequence shown here is derived from an EMBL/GenBank/DDBJ whole genome shotgun (WGS) entry which is preliminary data.</text>
</comment>
<gene>
    <name evidence="1" type="ORF">SDC9_131139</name>
</gene>
<sequence length="126" mass="13872">MFRNDFFVENNYYGIPGNPRELFALQRDPLPEVGTEGGLSGYLAKYHAAMAKTRDKRAILGAAVVDKGHTAVIDGFFDAIENNTPSPCDESAGWIAVYLARLAIKSIELRQTLPVGIEKLEPALLY</sequence>
<accession>A0A645D4S0</accession>
<protein>
    <submittedName>
        <fullName evidence="1">Uncharacterized protein</fullName>
    </submittedName>
</protein>
<evidence type="ECO:0000313" key="1">
    <source>
        <dbReference type="EMBL" id="MPM84068.1"/>
    </source>
</evidence>
<dbReference type="EMBL" id="VSSQ01032714">
    <property type="protein sequence ID" value="MPM84068.1"/>
    <property type="molecule type" value="Genomic_DNA"/>
</dbReference>
<name>A0A645D4S0_9ZZZZ</name>
<dbReference type="AlphaFoldDB" id="A0A645D4S0"/>